<reference evidence="2 3" key="1">
    <citation type="submission" date="2016-10" db="EMBL/GenBank/DDBJ databases">
        <authorList>
            <person name="de Groot N.N."/>
        </authorList>
    </citation>
    <scope>NUCLEOTIDE SEQUENCE [LARGE SCALE GENOMIC DNA]</scope>
    <source>
        <strain evidence="2 3">CGMCC 4.5681</strain>
    </source>
</reference>
<evidence type="ECO:0000256" key="1">
    <source>
        <dbReference type="SAM" id="MobiDB-lite"/>
    </source>
</evidence>
<proteinExistence type="predicted"/>
<name>A0A1G8W9M9_9ACTN</name>
<sequence>MASLATVGACSSAAPSPTEGEPRATGVAGGGTGTSTGAGTPGPSALTPEAYRSELERRHDAMAGAITAMARARRLKDLTRRVVAAEEKLNEAAQALAALVPPEEVRARHDAYVSALSDLAHVLGTTMTKVGVRELCTSSAVLADVGGRLAALDAAGRALRSAGDYPADVVSVKAGKKQTRRLRNGEFVRKGTLGGRGSLEIDNGGDRDAVVTAVKGGRTAFSVYVRRKATFKVRGVRDGSYRVYFSHGVDWEGRNRRFTRKCGFEKFAKPVEFETTYTATQILWHDWRITLHSITGGNVRTEKVDPDDFPS</sequence>
<dbReference type="Proteomes" id="UP000198683">
    <property type="component" value="Unassembled WGS sequence"/>
</dbReference>
<protein>
    <submittedName>
        <fullName evidence="2">Uncharacterized protein</fullName>
    </submittedName>
</protein>
<feature type="region of interest" description="Disordered" evidence="1">
    <location>
        <begin position="1"/>
        <end position="47"/>
    </location>
</feature>
<feature type="compositionally biased region" description="Gly residues" evidence="1">
    <location>
        <begin position="27"/>
        <end position="40"/>
    </location>
</feature>
<accession>A0A1G8W9M9</accession>
<keyword evidence="3" id="KW-1185">Reference proteome</keyword>
<gene>
    <name evidence="2" type="ORF">SAMN05421874_10368</name>
</gene>
<evidence type="ECO:0000313" key="3">
    <source>
        <dbReference type="Proteomes" id="UP000198683"/>
    </source>
</evidence>
<organism evidence="2 3">
    <name type="scientific">Nonomuraea maritima</name>
    <dbReference type="NCBI Taxonomy" id="683260"/>
    <lineage>
        <taxon>Bacteria</taxon>
        <taxon>Bacillati</taxon>
        <taxon>Actinomycetota</taxon>
        <taxon>Actinomycetes</taxon>
        <taxon>Streptosporangiales</taxon>
        <taxon>Streptosporangiaceae</taxon>
        <taxon>Nonomuraea</taxon>
    </lineage>
</organism>
<evidence type="ECO:0000313" key="2">
    <source>
        <dbReference type="EMBL" id="SDJ74968.1"/>
    </source>
</evidence>
<dbReference type="EMBL" id="FNFB01000003">
    <property type="protein sequence ID" value="SDJ74968.1"/>
    <property type="molecule type" value="Genomic_DNA"/>
</dbReference>
<dbReference type="STRING" id="683260.SAMN05421874_10368"/>
<dbReference type="AlphaFoldDB" id="A0A1G8W9M9"/>